<feature type="region of interest" description="Disordered" evidence="1">
    <location>
        <begin position="90"/>
        <end position="169"/>
    </location>
</feature>
<accession>A0A7W3MXG7</accession>
<evidence type="ECO:0000313" key="2">
    <source>
        <dbReference type="EMBL" id="MBA9003685.1"/>
    </source>
</evidence>
<reference evidence="2 3" key="1">
    <citation type="submission" date="2020-08" db="EMBL/GenBank/DDBJ databases">
        <title>Sequencing the genomes of 1000 actinobacteria strains.</title>
        <authorList>
            <person name="Klenk H.-P."/>
        </authorList>
    </citation>
    <scope>NUCLEOTIDE SEQUENCE [LARGE SCALE GENOMIC DNA]</scope>
    <source>
        <strain evidence="2 3">DSM 45823</strain>
    </source>
</reference>
<dbReference type="Proteomes" id="UP000539313">
    <property type="component" value="Unassembled WGS sequence"/>
</dbReference>
<feature type="compositionally biased region" description="Pro residues" evidence="1">
    <location>
        <begin position="280"/>
        <end position="289"/>
    </location>
</feature>
<evidence type="ECO:0000256" key="1">
    <source>
        <dbReference type="SAM" id="MobiDB-lite"/>
    </source>
</evidence>
<sequence>MSDGTYRGRWIDEVFRTRSVSAEVQVFLLWLAHYYMSPAGVVSERREDLAAAFGCHPRKVSEKFRAAIDAGLLERAVRGQKGRNAEYRGIVQGADTRHPDSPVQGADTRHPESVQGAGFYHPEDPGQGADTRHPESVQGADTRPPEGVQGADTRHPAIGDLPPQPENNINHRQNIGSADGGRIVPLFGETTTPGTHTPPARAGDEDPAFTAFWKTYPRRVGKGAARKAWAKAIKAGADPDQIILGARRYATDPRRSAADIRYTAHPATWLNAERWTDEPAPTPPAPPRPTNQHFEQAAADSLAEVFQ</sequence>
<name>A0A7W3MXG7_9ACTN</name>
<evidence type="ECO:0000313" key="3">
    <source>
        <dbReference type="Proteomes" id="UP000539313"/>
    </source>
</evidence>
<comment type="caution">
    <text evidence="2">The sequence shown here is derived from an EMBL/GenBank/DDBJ whole genome shotgun (WGS) entry which is preliminary data.</text>
</comment>
<feature type="region of interest" description="Disordered" evidence="1">
    <location>
        <begin position="271"/>
        <end position="307"/>
    </location>
</feature>
<keyword evidence="3" id="KW-1185">Reference proteome</keyword>
<gene>
    <name evidence="2" type="ORF">HNR21_002567</name>
</gene>
<dbReference type="AlphaFoldDB" id="A0A7W3MXG7"/>
<dbReference type="RefSeq" id="WP_182705368.1">
    <property type="nucleotide sequence ID" value="NZ_JACJII010000001.1"/>
</dbReference>
<dbReference type="EMBL" id="JACJII010000001">
    <property type="protein sequence ID" value="MBA9003685.1"/>
    <property type="molecule type" value="Genomic_DNA"/>
</dbReference>
<proteinExistence type="predicted"/>
<protein>
    <submittedName>
        <fullName evidence="2">Uncharacterized protein</fullName>
    </submittedName>
</protein>
<organism evidence="2 3">
    <name type="scientific">Thermomonospora cellulosilytica</name>
    <dbReference type="NCBI Taxonomy" id="1411118"/>
    <lineage>
        <taxon>Bacteria</taxon>
        <taxon>Bacillati</taxon>
        <taxon>Actinomycetota</taxon>
        <taxon>Actinomycetes</taxon>
        <taxon>Streptosporangiales</taxon>
        <taxon>Thermomonosporaceae</taxon>
        <taxon>Thermomonospora</taxon>
    </lineage>
</organism>